<reference evidence="8" key="1">
    <citation type="submission" date="2017-05" db="EMBL/GenBank/DDBJ databases">
        <authorList>
            <person name="Barney B.M."/>
        </authorList>
    </citation>
    <scope>NUCLEOTIDE SEQUENCE [LARGE SCALE GENOMIC DNA]</scope>
    <source>
        <strain evidence="8">PSBB022</strain>
    </source>
</reference>
<dbReference type="Proteomes" id="UP000216101">
    <property type="component" value="Unassembled WGS sequence"/>
</dbReference>
<evidence type="ECO:0000256" key="3">
    <source>
        <dbReference type="ARBA" id="ARBA00022692"/>
    </source>
</evidence>
<feature type="transmembrane region" description="Helical" evidence="6">
    <location>
        <begin position="305"/>
        <end position="323"/>
    </location>
</feature>
<feature type="transmembrane region" description="Helical" evidence="6">
    <location>
        <begin position="166"/>
        <end position="187"/>
    </location>
</feature>
<keyword evidence="4 6" id="KW-1133">Transmembrane helix</keyword>
<comment type="caution">
    <text evidence="7">The sequence shown here is derived from an EMBL/GenBank/DDBJ whole genome shotgun (WGS) entry which is preliminary data.</text>
</comment>
<evidence type="ECO:0000256" key="1">
    <source>
        <dbReference type="ARBA" id="ARBA00004127"/>
    </source>
</evidence>
<keyword evidence="8" id="KW-1185">Reference proteome</keyword>
<gene>
    <name evidence="7" type="ORF">CBP51_13225</name>
</gene>
<keyword evidence="3 6" id="KW-0812">Transmembrane</keyword>
<feature type="transmembrane region" description="Helical" evidence="6">
    <location>
        <begin position="35"/>
        <end position="57"/>
    </location>
</feature>
<feature type="transmembrane region" description="Helical" evidence="6">
    <location>
        <begin position="69"/>
        <end position="90"/>
    </location>
</feature>
<evidence type="ECO:0000256" key="5">
    <source>
        <dbReference type="ARBA" id="ARBA00023136"/>
    </source>
</evidence>
<dbReference type="EMBL" id="NHNI01000001">
    <property type="protein sequence ID" value="OZY87875.1"/>
    <property type="molecule type" value="Genomic_DNA"/>
</dbReference>
<evidence type="ECO:0000256" key="2">
    <source>
        <dbReference type="ARBA" id="ARBA00022448"/>
    </source>
</evidence>
<dbReference type="InterPro" id="IPR050495">
    <property type="entry name" value="ATG22/LtaA_families"/>
</dbReference>
<dbReference type="InterPro" id="IPR024671">
    <property type="entry name" value="Atg22-like"/>
</dbReference>
<evidence type="ECO:0000256" key="4">
    <source>
        <dbReference type="ARBA" id="ARBA00022989"/>
    </source>
</evidence>
<dbReference type="GO" id="GO:0012505">
    <property type="term" value="C:endomembrane system"/>
    <property type="evidence" value="ECO:0007669"/>
    <property type="project" value="UniProtKB-SubCell"/>
</dbReference>
<name>A0A266QDG2_9GAMM</name>
<evidence type="ECO:0000256" key="6">
    <source>
        <dbReference type="SAM" id="Phobius"/>
    </source>
</evidence>
<comment type="subcellular location">
    <subcellularLocation>
        <location evidence="1">Endomembrane system</location>
        <topology evidence="1">Multi-pass membrane protein</topology>
    </subcellularLocation>
</comment>
<keyword evidence="5 6" id="KW-0472">Membrane</keyword>
<dbReference type="SUPFAM" id="SSF103473">
    <property type="entry name" value="MFS general substrate transporter"/>
    <property type="match status" value="1"/>
</dbReference>
<evidence type="ECO:0000313" key="8">
    <source>
        <dbReference type="Proteomes" id="UP000216101"/>
    </source>
</evidence>
<feature type="transmembrane region" description="Helical" evidence="6">
    <location>
        <begin position="102"/>
        <end position="120"/>
    </location>
</feature>
<proteinExistence type="predicted"/>
<dbReference type="PANTHER" id="PTHR23519:SF1">
    <property type="entry name" value="AUTOPHAGY-RELATED PROTEIN 22"/>
    <property type="match status" value="1"/>
</dbReference>
<dbReference type="AlphaFoldDB" id="A0A266QDG2"/>
<dbReference type="PANTHER" id="PTHR23519">
    <property type="entry name" value="AUTOPHAGY-RELATED PROTEIN 22"/>
    <property type="match status" value="1"/>
</dbReference>
<sequence>MRTPPVNPIANGTILLTDLPANPPVSKRAIRSWMLFDWAAQPFFTVVITFIFGPYFVSRLADDAVQGQAAWGYTVTIAGVIIALFAPILGAVADATGARKHWIAFFALIKILALVLLWFAAPGSALWLPMLCVICAMVAAEFSILFNDSMMPRLIPTEEIGRVSNLAWGLGYAGGLVVLFSVLLLLAGNPDTGKTLLGIAPLFGLDAGQGEDARITGPYAALWYLLFIVPMFLFTPDGQRGVSLVHAIRGTLRELTSTVKEAMQRKPLLRFLLARMVYQDGVNGLLALGGTFAASMFGWQTIEMGIYGILLLVVAIGGCAYAGRLDAQLGSKSVVLISLLLLVVATLGIVSTGPGYSLFGWVSLSTADSGGLFATAAEKVYIGFGLLIGIAFGPVQASSRAYLARSVRADEAGRYFGLYALSGRATAFLAPMAVASLTLYADSARIGMSALLVFLVLGLVLLLKTPYPAMRASQ</sequence>
<feature type="transmembrane region" description="Helical" evidence="6">
    <location>
        <begin position="381"/>
        <end position="403"/>
    </location>
</feature>
<dbReference type="Pfam" id="PF11700">
    <property type="entry name" value="ATG22"/>
    <property type="match status" value="1"/>
</dbReference>
<dbReference type="Gene3D" id="1.20.1250.20">
    <property type="entry name" value="MFS general substrate transporter like domains"/>
    <property type="match status" value="1"/>
</dbReference>
<dbReference type="InterPro" id="IPR036259">
    <property type="entry name" value="MFS_trans_sf"/>
</dbReference>
<accession>A0A266QDG2</accession>
<dbReference type="RefSeq" id="WP_244904610.1">
    <property type="nucleotide sequence ID" value="NZ_NHNI01000001.1"/>
</dbReference>
<evidence type="ECO:0000313" key="7">
    <source>
        <dbReference type="EMBL" id="OZY87875.1"/>
    </source>
</evidence>
<dbReference type="STRING" id="1209072.GCA_000766945_02448"/>
<feature type="transmembrane region" description="Helical" evidence="6">
    <location>
        <begin position="415"/>
        <end position="440"/>
    </location>
</feature>
<feature type="transmembrane region" description="Helical" evidence="6">
    <location>
        <begin position="281"/>
        <end position="299"/>
    </location>
</feature>
<organism evidence="7 8">
    <name type="scientific">Cellvibrio mixtus</name>
    <dbReference type="NCBI Taxonomy" id="39650"/>
    <lineage>
        <taxon>Bacteria</taxon>
        <taxon>Pseudomonadati</taxon>
        <taxon>Pseudomonadota</taxon>
        <taxon>Gammaproteobacteria</taxon>
        <taxon>Cellvibrionales</taxon>
        <taxon>Cellvibrionaceae</taxon>
        <taxon>Cellvibrio</taxon>
    </lineage>
</organism>
<feature type="transmembrane region" description="Helical" evidence="6">
    <location>
        <begin position="126"/>
        <end position="146"/>
    </location>
</feature>
<feature type="transmembrane region" description="Helical" evidence="6">
    <location>
        <begin position="446"/>
        <end position="463"/>
    </location>
</feature>
<protein>
    <submittedName>
        <fullName evidence="7">MFS transporter</fullName>
    </submittedName>
</protein>
<keyword evidence="2" id="KW-0813">Transport</keyword>
<feature type="transmembrane region" description="Helical" evidence="6">
    <location>
        <begin position="215"/>
        <end position="234"/>
    </location>
</feature>
<feature type="transmembrane region" description="Helical" evidence="6">
    <location>
        <begin position="335"/>
        <end position="361"/>
    </location>
</feature>